<dbReference type="PANTHER" id="PTHR31126">
    <property type="entry name" value="TYROSINE-PROTEIN PHOSPHATASE"/>
    <property type="match status" value="1"/>
</dbReference>
<dbReference type="GO" id="GO:0004721">
    <property type="term" value="F:phosphoprotein phosphatase activity"/>
    <property type="evidence" value="ECO:0007669"/>
    <property type="project" value="InterPro"/>
</dbReference>
<name>A0A8E2EY94_9PEZI</name>
<dbReference type="OrthoDB" id="9988524at2759"/>
<dbReference type="PANTHER" id="PTHR31126:SF10">
    <property type="entry name" value="PROTEIN PHOSPHATASE, PUTATIVE (AFU_ORTHOLOGUE AFUA_6G06650)-RELATED"/>
    <property type="match status" value="1"/>
</dbReference>
<dbReference type="Gene3D" id="3.90.190.10">
    <property type="entry name" value="Protein tyrosine phosphatase superfamily"/>
    <property type="match status" value="1"/>
</dbReference>
<dbReference type="InterPro" id="IPR026893">
    <property type="entry name" value="Tyr/Ser_Pase_IphP-type"/>
</dbReference>
<evidence type="ECO:0000313" key="1">
    <source>
        <dbReference type="EMBL" id="OCL06553.1"/>
    </source>
</evidence>
<dbReference type="EMBL" id="KV750035">
    <property type="protein sequence ID" value="OCL06553.1"/>
    <property type="molecule type" value="Genomic_DNA"/>
</dbReference>
<sequence>MENSKSPLKTIPNFRDVGHMINTSMGSTLLETGKFYRGARPDEASPEDRRRLVNEYGIKTIIDLRTKTEHIEQARKRDAKIKSSAAFPQTNDEAAEPLKIPGITYHDINFNGSAFSRMLISKLSWAEFGKLVALMGLGYRLEAIKVLSPLMRKEGLVGLATNSLDVCKREVYQVFTVLAEPSNWPIMCHCTQGKDRTGLIVMLVLFLLGAPVEAVEEDYRLSEPELLAEKEGRLKELESIGLTEDFAKCPPGLVPQVYEHIKKNYESVEKYLEDVGVTKEMQDRIKGILSAHDKK</sequence>
<gene>
    <name evidence="1" type="ORF">AOQ84DRAFT_355415</name>
</gene>
<dbReference type="InterPro" id="IPR029021">
    <property type="entry name" value="Prot-tyrosine_phosphatase-like"/>
</dbReference>
<keyword evidence="2" id="KW-1185">Reference proteome</keyword>
<accession>A0A8E2EY94</accession>
<protein>
    <submittedName>
        <fullName evidence="1">Tyrosine/serine phosphatase-like protein</fullName>
    </submittedName>
</protein>
<proteinExistence type="predicted"/>
<evidence type="ECO:0000313" key="2">
    <source>
        <dbReference type="Proteomes" id="UP000250140"/>
    </source>
</evidence>
<dbReference type="Proteomes" id="UP000250140">
    <property type="component" value="Unassembled WGS sequence"/>
</dbReference>
<dbReference type="AlphaFoldDB" id="A0A8E2EY94"/>
<dbReference type="SUPFAM" id="SSF52799">
    <property type="entry name" value="(Phosphotyrosine protein) phosphatases II"/>
    <property type="match status" value="1"/>
</dbReference>
<organism evidence="1 2">
    <name type="scientific">Glonium stellatum</name>
    <dbReference type="NCBI Taxonomy" id="574774"/>
    <lineage>
        <taxon>Eukaryota</taxon>
        <taxon>Fungi</taxon>
        <taxon>Dikarya</taxon>
        <taxon>Ascomycota</taxon>
        <taxon>Pezizomycotina</taxon>
        <taxon>Dothideomycetes</taxon>
        <taxon>Pleosporomycetidae</taxon>
        <taxon>Gloniales</taxon>
        <taxon>Gloniaceae</taxon>
        <taxon>Glonium</taxon>
    </lineage>
</organism>
<reference evidence="1 2" key="1">
    <citation type="journal article" date="2016" name="Nat. Commun.">
        <title>Ectomycorrhizal ecology is imprinted in the genome of the dominant symbiotic fungus Cenococcum geophilum.</title>
        <authorList>
            <consortium name="DOE Joint Genome Institute"/>
            <person name="Peter M."/>
            <person name="Kohler A."/>
            <person name="Ohm R.A."/>
            <person name="Kuo A."/>
            <person name="Krutzmann J."/>
            <person name="Morin E."/>
            <person name="Arend M."/>
            <person name="Barry K.W."/>
            <person name="Binder M."/>
            <person name="Choi C."/>
            <person name="Clum A."/>
            <person name="Copeland A."/>
            <person name="Grisel N."/>
            <person name="Haridas S."/>
            <person name="Kipfer T."/>
            <person name="LaButti K."/>
            <person name="Lindquist E."/>
            <person name="Lipzen A."/>
            <person name="Maire R."/>
            <person name="Meier B."/>
            <person name="Mihaltcheva S."/>
            <person name="Molinier V."/>
            <person name="Murat C."/>
            <person name="Poggeler S."/>
            <person name="Quandt C.A."/>
            <person name="Sperisen C."/>
            <person name="Tritt A."/>
            <person name="Tisserant E."/>
            <person name="Crous P.W."/>
            <person name="Henrissat B."/>
            <person name="Nehls U."/>
            <person name="Egli S."/>
            <person name="Spatafora J.W."/>
            <person name="Grigoriev I.V."/>
            <person name="Martin F.M."/>
        </authorList>
    </citation>
    <scope>NUCLEOTIDE SEQUENCE [LARGE SCALE GENOMIC DNA]</scope>
    <source>
        <strain evidence="1 2">CBS 207.34</strain>
    </source>
</reference>
<dbReference type="Pfam" id="PF13350">
    <property type="entry name" value="Y_phosphatase3"/>
    <property type="match status" value="1"/>
</dbReference>